<evidence type="ECO:0000313" key="1">
    <source>
        <dbReference type="Proteomes" id="UP000000437"/>
    </source>
</evidence>
<gene>
    <name evidence="2" type="primary">lrrfip1b</name>
</gene>
<name>A0AC58JTT8_DANRE</name>
<evidence type="ECO:0000313" key="2">
    <source>
        <dbReference type="RefSeq" id="XP_073809915.1"/>
    </source>
</evidence>
<dbReference type="Proteomes" id="UP000000437">
    <property type="component" value="Chromosome 6"/>
</dbReference>
<dbReference type="RefSeq" id="XP_073809915.1">
    <property type="nucleotide sequence ID" value="XM_073953814.1"/>
</dbReference>
<reference evidence="2" key="1">
    <citation type="submission" date="2025-08" db="UniProtKB">
        <authorList>
            <consortium name="RefSeq"/>
        </authorList>
    </citation>
    <scope>IDENTIFICATION</scope>
    <source>
        <strain evidence="2">Tuebingen</strain>
        <tissue evidence="2">Fibroblasts and whole tissue</tissue>
    </source>
</reference>
<protein>
    <submittedName>
        <fullName evidence="2">Leucine-rich repeat flightless-interacting protein 2 isoform X43</fullName>
    </submittedName>
</protein>
<organism evidence="1 2">
    <name type="scientific">Danio rerio</name>
    <name type="common">Zebrafish</name>
    <name type="synonym">Brachydanio rerio</name>
    <dbReference type="NCBI Taxonomy" id="7955"/>
    <lineage>
        <taxon>Eukaryota</taxon>
        <taxon>Metazoa</taxon>
        <taxon>Chordata</taxon>
        <taxon>Craniata</taxon>
        <taxon>Vertebrata</taxon>
        <taxon>Euteleostomi</taxon>
        <taxon>Actinopterygii</taxon>
        <taxon>Neopterygii</taxon>
        <taxon>Teleostei</taxon>
        <taxon>Ostariophysi</taxon>
        <taxon>Cypriniformes</taxon>
        <taxon>Danionidae</taxon>
        <taxon>Danioninae</taxon>
        <taxon>Danio</taxon>
    </lineage>
</organism>
<keyword evidence="1" id="KW-1185">Reference proteome</keyword>
<sequence>MASQVTGRKRIPNREKLSAEDDALIQIAREAEARLAAKRAARAEAREIRMKELERQQKEISDDEERMSVGSRGSLRGNHADLCSSTSSLTSARLQNGRPSDYNGFLGSSSRASSRASSARASPVVEERSDFLEKGSRTASTLSAATLASLGGGLSRRGSCDTSISADTEASIREMKDSLVEVEEKYRKAMVSIAQLDNEKTNMMYQVDTLRDTLMELEELLCETQREREEKTRECERERHAHNVLKFQFEEMKETLKQSEELLTKNGIVMGSEVTANGKVEDGAIDRHVNAETASRLNQDLSSGDSMLEIRLRKLMEERESLLDQVRKLKASAEQKQKNGTEETGSADEDDLQNGLDPHILDLQRDANRQISDLKFKLVKSEQEVTALEQNIIRLEGQVSRYKTSAEAAEKVEDELKVEKRKLQRELRSALDRIDELEASNSHLTKRLEKMKANRSALLAQQ</sequence>
<proteinExistence type="predicted"/>
<accession>A0AC58JTT8</accession>